<proteinExistence type="predicted"/>
<accession>A0A9D4KVE2</accession>
<name>A0A9D4KVE2_DREPO</name>
<dbReference type="AlphaFoldDB" id="A0A9D4KVE2"/>
<reference evidence="1" key="1">
    <citation type="journal article" date="2019" name="bioRxiv">
        <title>The Genome of the Zebra Mussel, Dreissena polymorpha: A Resource for Invasive Species Research.</title>
        <authorList>
            <person name="McCartney M.A."/>
            <person name="Auch B."/>
            <person name="Kono T."/>
            <person name="Mallez S."/>
            <person name="Zhang Y."/>
            <person name="Obille A."/>
            <person name="Becker A."/>
            <person name="Abrahante J.E."/>
            <person name="Garbe J."/>
            <person name="Badalamenti J.P."/>
            <person name="Herman A."/>
            <person name="Mangelson H."/>
            <person name="Liachko I."/>
            <person name="Sullivan S."/>
            <person name="Sone E.D."/>
            <person name="Koren S."/>
            <person name="Silverstein K.A.T."/>
            <person name="Beckman K.B."/>
            <person name="Gohl D.M."/>
        </authorList>
    </citation>
    <scope>NUCLEOTIDE SEQUENCE</scope>
    <source>
        <strain evidence="1">Duluth1</strain>
        <tissue evidence="1">Whole animal</tissue>
    </source>
</reference>
<gene>
    <name evidence="1" type="ORF">DPMN_088909</name>
</gene>
<sequence>MIDIGKPVAVFLKTFIFIPTQYQKALTLDEVESCLEMLKSVYHNGLLEALCIVTQRMKTDKLCGQRLKITCENIELEGVSSIATMSFVKT</sequence>
<comment type="caution">
    <text evidence="1">The sequence shown here is derived from an EMBL/GenBank/DDBJ whole genome shotgun (WGS) entry which is preliminary data.</text>
</comment>
<evidence type="ECO:0000313" key="1">
    <source>
        <dbReference type="EMBL" id="KAH3846606.1"/>
    </source>
</evidence>
<reference evidence="1" key="2">
    <citation type="submission" date="2020-11" db="EMBL/GenBank/DDBJ databases">
        <authorList>
            <person name="McCartney M.A."/>
            <person name="Auch B."/>
            <person name="Kono T."/>
            <person name="Mallez S."/>
            <person name="Becker A."/>
            <person name="Gohl D.M."/>
            <person name="Silverstein K.A.T."/>
            <person name="Koren S."/>
            <person name="Bechman K.B."/>
            <person name="Herman A."/>
            <person name="Abrahante J.E."/>
            <person name="Garbe J."/>
        </authorList>
    </citation>
    <scope>NUCLEOTIDE SEQUENCE</scope>
    <source>
        <strain evidence="1">Duluth1</strain>
        <tissue evidence="1">Whole animal</tissue>
    </source>
</reference>
<dbReference type="Proteomes" id="UP000828390">
    <property type="component" value="Unassembled WGS sequence"/>
</dbReference>
<organism evidence="1 2">
    <name type="scientific">Dreissena polymorpha</name>
    <name type="common">Zebra mussel</name>
    <name type="synonym">Mytilus polymorpha</name>
    <dbReference type="NCBI Taxonomy" id="45954"/>
    <lineage>
        <taxon>Eukaryota</taxon>
        <taxon>Metazoa</taxon>
        <taxon>Spiralia</taxon>
        <taxon>Lophotrochozoa</taxon>
        <taxon>Mollusca</taxon>
        <taxon>Bivalvia</taxon>
        <taxon>Autobranchia</taxon>
        <taxon>Heteroconchia</taxon>
        <taxon>Euheterodonta</taxon>
        <taxon>Imparidentia</taxon>
        <taxon>Neoheterodontei</taxon>
        <taxon>Myida</taxon>
        <taxon>Dreissenoidea</taxon>
        <taxon>Dreissenidae</taxon>
        <taxon>Dreissena</taxon>
    </lineage>
</organism>
<protein>
    <submittedName>
        <fullName evidence="1">Uncharacterized protein</fullName>
    </submittedName>
</protein>
<evidence type="ECO:0000313" key="2">
    <source>
        <dbReference type="Proteomes" id="UP000828390"/>
    </source>
</evidence>
<dbReference type="EMBL" id="JAIWYP010000003">
    <property type="protein sequence ID" value="KAH3846606.1"/>
    <property type="molecule type" value="Genomic_DNA"/>
</dbReference>
<keyword evidence="2" id="KW-1185">Reference proteome</keyword>